<dbReference type="Proteomes" id="UP001159363">
    <property type="component" value="Chromosome 14"/>
</dbReference>
<protein>
    <recommendedName>
        <fullName evidence="3">Transposase</fullName>
    </recommendedName>
</protein>
<comment type="caution">
    <text evidence="1">The sequence shown here is derived from an EMBL/GenBank/DDBJ whole genome shotgun (WGS) entry which is preliminary data.</text>
</comment>
<reference evidence="1 2" key="1">
    <citation type="submission" date="2023-02" db="EMBL/GenBank/DDBJ databases">
        <title>LHISI_Scaffold_Assembly.</title>
        <authorList>
            <person name="Stuart O.P."/>
            <person name="Cleave R."/>
            <person name="Magrath M.J.L."/>
            <person name="Mikheyev A.S."/>
        </authorList>
    </citation>
    <scope>NUCLEOTIDE SEQUENCE [LARGE SCALE GENOMIC DNA]</scope>
    <source>
        <strain evidence="1">Daus_M_001</strain>
        <tissue evidence="1">Leg muscle</tissue>
    </source>
</reference>
<dbReference type="EMBL" id="JARBHB010000015">
    <property type="protein sequence ID" value="KAJ8867574.1"/>
    <property type="molecule type" value="Genomic_DNA"/>
</dbReference>
<evidence type="ECO:0000313" key="1">
    <source>
        <dbReference type="EMBL" id="KAJ8867574.1"/>
    </source>
</evidence>
<accession>A0ABQ9G544</accession>
<dbReference type="PANTHER" id="PTHR47326">
    <property type="entry name" value="TRANSPOSABLE ELEMENT TC3 TRANSPOSASE-LIKE PROTEIN"/>
    <property type="match status" value="1"/>
</dbReference>
<organism evidence="1 2">
    <name type="scientific">Dryococelus australis</name>
    <dbReference type="NCBI Taxonomy" id="614101"/>
    <lineage>
        <taxon>Eukaryota</taxon>
        <taxon>Metazoa</taxon>
        <taxon>Ecdysozoa</taxon>
        <taxon>Arthropoda</taxon>
        <taxon>Hexapoda</taxon>
        <taxon>Insecta</taxon>
        <taxon>Pterygota</taxon>
        <taxon>Neoptera</taxon>
        <taxon>Polyneoptera</taxon>
        <taxon>Phasmatodea</taxon>
        <taxon>Verophasmatodea</taxon>
        <taxon>Anareolatae</taxon>
        <taxon>Phasmatidae</taxon>
        <taxon>Eurycanthinae</taxon>
        <taxon>Dryococelus</taxon>
    </lineage>
</organism>
<gene>
    <name evidence="1" type="ORF">PR048_031376</name>
</gene>
<keyword evidence="2" id="KW-1185">Reference proteome</keyword>
<evidence type="ECO:0008006" key="3">
    <source>
        <dbReference type="Google" id="ProtNLM"/>
    </source>
</evidence>
<evidence type="ECO:0000313" key="2">
    <source>
        <dbReference type="Proteomes" id="UP001159363"/>
    </source>
</evidence>
<name>A0ABQ9G544_9NEOP</name>
<sequence length="307" mass="35283">MPLEFYEHYVVPMVCKKKQAFTKDYFRKKKGMVKMAYFESAIDIVEYELHRCTMAVPVRRCLRACNKHFVHSFSRFKQLLHGADGVVGFLDTTCEHIPTFCPPLTPTNTWHSNHRMGYTVPITACATGKQLGDDGLAHVLIALHLAKWQTCICATVLQMQMHMQQGGFMHNDFLGISYQVTCISLQWTANFVNQTLLECVAEHPGTSTRVIAGQLGISHTTVWKVWKEHCYNAYHKTKAHKLHPPDYGPRVEFCEWYNAQCRQVSTFPSLILFTDEATFNENGIFNSKNCIHWATENPHTTYERGQQ</sequence>
<dbReference type="PANTHER" id="PTHR47326:SF1">
    <property type="entry name" value="HTH PSQ-TYPE DOMAIN-CONTAINING PROTEIN"/>
    <property type="match status" value="1"/>
</dbReference>
<proteinExistence type="predicted"/>